<evidence type="ECO:0000256" key="3">
    <source>
        <dbReference type="ARBA" id="ARBA00023125"/>
    </source>
</evidence>
<evidence type="ECO:0000313" key="7">
    <source>
        <dbReference type="Proteomes" id="UP000006746"/>
    </source>
</evidence>
<accession>K2JNM3</accession>
<gene>
    <name evidence="6" type="ORF">P24_09216</name>
</gene>
<organism evidence="6 7">
    <name type="scientific">Oceanibaculum indicum P24</name>
    <dbReference type="NCBI Taxonomy" id="1207063"/>
    <lineage>
        <taxon>Bacteria</taxon>
        <taxon>Pseudomonadati</taxon>
        <taxon>Pseudomonadota</taxon>
        <taxon>Alphaproteobacteria</taxon>
        <taxon>Rhodospirillales</taxon>
        <taxon>Oceanibaculaceae</taxon>
        <taxon>Oceanibaculum</taxon>
    </lineage>
</organism>
<dbReference type="PRINTS" id="PR00039">
    <property type="entry name" value="HTHLYSR"/>
</dbReference>
<dbReference type="SUPFAM" id="SSF53850">
    <property type="entry name" value="Periplasmic binding protein-like II"/>
    <property type="match status" value="1"/>
</dbReference>
<evidence type="ECO:0000259" key="5">
    <source>
        <dbReference type="PROSITE" id="PS50931"/>
    </source>
</evidence>
<dbReference type="InterPro" id="IPR005119">
    <property type="entry name" value="LysR_subst-bd"/>
</dbReference>
<proteinExistence type="inferred from homology"/>
<dbReference type="STRING" id="1207063.P24_09216"/>
<dbReference type="GO" id="GO:0000976">
    <property type="term" value="F:transcription cis-regulatory region binding"/>
    <property type="evidence" value="ECO:0007669"/>
    <property type="project" value="TreeGrafter"/>
</dbReference>
<evidence type="ECO:0000313" key="6">
    <source>
        <dbReference type="EMBL" id="EKE76082.1"/>
    </source>
</evidence>
<name>K2JNM3_9PROT</name>
<feature type="domain" description="HTH lysR-type" evidence="5">
    <location>
        <begin position="17"/>
        <end position="74"/>
    </location>
</feature>
<protein>
    <submittedName>
        <fullName evidence="6">Hydrogen peroxide-inducible genes activator</fullName>
    </submittedName>
</protein>
<dbReference type="Gene3D" id="1.10.10.10">
    <property type="entry name" value="Winged helix-like DNA-binding domain superfamily/Winged helix DNA-binding domain"/>
    <property type="match status" value="1"/>
</dbReference>
<dbReference type="eggNOG" id="COG0583">
    <property type="taxonomic scope" value="Bacteria"/>
</dbReference>
<comment type="similarity">
    <text evidence="1">Belongs to the LysR transcriptional regulatory family.</text>
</comment>
<dbReference type="GO" id="GO:0003700">
    <property type="term" value="F:DNA-binding transcription factor activity"/>
    <property type="evidence" value="ECO:0007669"/>
    <property type="project" value="InterPro"/>
</dbReference>
<dbReference type="Proteomes" id="UP000006746">
    <property type="component" value="Unassembled WGS sequence"/>
</dbReference>
<dbReference type="InterPro" id="IPR000847">
    <property type="entry name" value="LysR_HTH_N"/>
</dbReference>
<comment type="caution">
    <text evidence="6">The sequence shown here is derived from an EMBL/GenBank/DDBJ whole genome shotgun (WGS) entry which is preliminary data.</text>
</comment>
<keyword evidence="3" id="KW-0238">DNA-binding</keyword>
<dbReference type="EMBL" id="AMRL01000009">
    <property type="protein sequence ID" value="EKE76082.1"/>
    <property type="molecule type" value="Genomic_DNA"/>
</dbReference>
<dbReference type="PANTHER" id="PTHR30126:SF40">
    <property type="entry name" value="HTH-TYPE TRANSCRIPTIONAL REGULATOR GLTR"/>
    <property type="match status" value="1"/>
</dbReference>
<keyword evidence="4" id="KW-0804">Transcription</keyword>
<dbReference type="InterPro" id="IPR036390">
    <property type="entry name" value="WH_DNA-bd_sf"/>
</dbReference>
<dbReference type="PANTHER" id="PTHR30126">
    <property type="entry name" value="HTH-TYPE TRANSCRIPTIONAL REGULATOR"/>
    <property type="match status" value="1"/>
</dbReference>
<dbReference type="Gene3D" id="3.40.190.10">
    <property type="entry name" value="Periplasmic binding protein-like II"/>
    <property type="match status" value="2"/>
</dbReference>
<dbReference type="SUPFAM" id="SSF46785">
    <property type="entry name" value="Winged helix' DNA-binding domain"/>
    <property type="match status" value="1"/>
</dbReference>
<dbReference type="CDD" id="cd05466">
    <property type="entry name" value="PBP2_LTTR_substrate"/>
    <property type="match status" value="1"/>
</dbReference>
<dbReference type="AlphaFoldDB" id="K2JNM3"/>
<dbReference type="InterPro" id="IPR036388">
    <property type="entry name" value="WH-like_DNA-bd_sf"/>
</dbReference>
<sequence length="309" mass="33189">MINYFYPLEQNMARHLPTLERLRTLAEVARTGSFSLAADRLALTQPAVSNHIRLLEQQVGVALLDRSGRTSRPTPEGEMLIAAAARAAGEIEAALDAIARQRAEIVGQLVLATGATATRHLLPPVVAGLRDRHPGIDLRILTGNTVDLLPGLLEGSVDIGLLTATPVQPALESRLFFRDRMVCVTPASEAPGMASITPRDLEGRQLVLFDRAGSIRGGIDGWLTEADPARLRITDIGSADALIGFVRAGYGWTIISEIVARGDAEAGHVAIRPLDPPLWREMVLVWRADRASRPVVAAALAIFLAHATP</sequence>
<dbReference type="Pfam" id="PF03466">
    <property type="entry name" value="LysR_substrate"/>
    <property type="match status" value="1"/>
</dbReference>
<keyword evidence="7" id="KW-1185">Reference proteome</keyword>
<evidence type="ECO:0000256" key="2">
    <source>
        <dbReference type="ARBA" id="ARBA00023015"/>
    </source>
</evidence>
<evidence type="ECO:0000256" key="1">
    <source>
        <dbReference type="ARBA" id="ARBA00009437"/>
    </source>
</evidence>
<reference evidence="6 7" key="1">
    <citation type="journal article" date="2012" name="J. Bacteriol.">
        <title>Genome Sequence of Oceanibaculum indicum Type Strain P24.</title>
        <authorList>
            <person name="Lai Q."/>
            <person name="Shao Z."/>
        </authorList>
    </citation>
    <scope>NUCLEOTIDE SEQUENCE [LARGE SCALE GENOMIC DNA]</scope>
    <source>
        <strain evidence="6 7">P24</strain>
    </source>
</reference>
<dbReference type="FunFam" id="1.10.10.10:FF:000001">
    <property type="entry name" value="LysR family transcriptional regulator"/>
    <property type="match status" value="1"/>
</dbReference>
<dbReference type="Pfam" id="PF00126">
    <property type="entry name" value="HTH_1"/>
    <property type="match status" value="1"/>
</dbReference>
<dbReference type="PROSITE" id="PS50931">
    <property type="entry name" value="HTH_LYSR"/>
    <property type="match status" value="1"/>
</dbReference>
<keyword evidence="2" id="KW-0805">Transcription regulation</keyword>
<evidence type="ECO:0000256" key="4">
    <source>
        <dbReference type="ARBA" id="ARBA00023163"/>
    </source>
</evidence>